<dbReference type="FunFam" id="3.50.50.100:FF:000010">
    <property type="entry name" value="Alternative NAD(P)H-ubiquinone oxidoreductase C1, chloroplastic/mitochondrial"/>
    <property type="match status" value="1"/>
</dbReference>
<evidence type="ECO:0000259" key="10">
    <source>
        <dbReference type="Pfam" id="PF07992"/>
    </source>
</evidence>
<dbReference type="GO" id="GO:0003955">
    <property type="term" value="F:NAD(P)H dehydrogenase (quinone) activity"/>
    <property type="evidence" value="ECO:0007669"/>
    <property type="project" value="TreeGrafter"/>
</dbReference>
<feature type="compositionally biased region" description="Low complexity" evidence="9">
    <location>
        <begin position="52"/>
        <end position="62"/>
    </location>
</feature>
<evidence type="ECO:0000256" key="5">
    <source>
        <dbReference type="ARBA" id="ARBA00022857"/>
    </source>
</evidence>
<evidence type="ECO:0000256" key="6">
    <source>
        <dbReference type="ARBA" id="ARBA00023002"/>
    </source>
</evidence>
<evidence type="ECO:0000256" key="3">
    <source>
        <dbReference type="ARBA" id="ARBA00022630"/>
    </source>
</evidence>
<comment type="catalytic activity">
    <reaction evidence="7">
        <text>demethylphylloquinone + NADPH + H(+) = demethylphylloquinol + NADP(+)</text>
        <dbReference type="Rhea" id="RHEA:47744"/>
        <dbReference type="ChEBI" id="CHEBI:15378"/>
        <dbReference type="ChEBI" id="CHEBI:31087"/>
        <dbReference type="ChEBI" id="CHEBI:57783"/>
        <dbReference type="ChEBI" id="CHEBI:58349"/>
        <dbReference type="ChEBI" id="CHEBI:87844"/>
        <dbReference type="EC" id="1.6.5.12"/>
    </reaction>
</comment>
<dbReference type="EC" id="1.6.5.12" evidence="8"/>
<evidence type="ECO:0000313" key="12">
    <source>
        <dbReference type="Proteomes" id="UP001190700"/>
    </source>
</evidence>
<dbReference type="Gene3D" id="3.50.50.100">
    <property type="match status" value="1"/>
</dbReference>
<proteinExistence type="inferred from homology"/>
<name>A0AAE0F6E1_9CHLO</name>
<keyword evidence="5" id="KW-0521">NADP</keyword>
<dbReference type="GO" id="GO:0019646">
    <property type="term" value="P:aerobic electron transport chain"/>
    <property type="evidence" value="ECO:0007669"/>
    <property type="project" value="TreeGrafter"/>
</dbReference>
<evidence type="ECO:0000313" key="11">
    <source>
        <dbReference type="EMBL" id="KAK3253254.1"/>
    </source>
</evidence>
<dbReference type="EMBL" id="LGRX02024920">
    <property type="protein sequence ID" value="KAK3253254.1"/>
    <property type="molecule type" value="Genomic_DNA"/>
</dbReference>
<dbReference type="InterPro" id="IPR051169">
    <property type="entry name" value="NADH-Q_oxidoreductase"/>
</dbReference>
<protein>
    <recommendedName>
        <fullName evidence="8">demethylphylloquinone reductase</fullName>
        <ecNumber evidence="8">1.6.5.12</ecNumber>
    </recommendedName>
</protein>
<feature type="compositionally biased region" description="Low complexity" evidence="9">
    <location>
        <begin position="12"/>
        <end position="21"/>
    </location>
</feature>
<keyword evidence="3" id="KW-0285">Flavoprotein</keyword>
<dbReference type="PRINTS" id="PR00368">
    <property type="entry name" value="FADPNR"/>
</dbReference>
<comment type="cofactor">
    <cofactor evidence="1">
        <name>FAD</name>
        <dbReference type="ChEBI" id="CHEBI:57692"/>
    </cofactor>
</comment>
<feature type="region of interest" description="Disordered" evidence="9">
    <location>
        <begin position="52"/>
        <end position="99"/>
    </location>
</feature>
<dbReference type="AlphaFoldDB" id="A0AAE0F6E1"/>
<keyword evidence="4" id="KW-0274">FAD</keyword>
<gene>
    <name evidence="11" type="ORF">CYMTET_37488</name>
</gene>
<comment type="similarity">
    <text evidence="2">Belongs to the NADH dehydrogenase family.</text>
</comment>
<keyword evidence="6" id="KW-0560">Oxidoreductase</keyword>
<evidence type="ECO:0000256" key="2">
    <source>
        <dbReference type="ARBA" id="ARBA00005272"/>
    </source>
</evidence>
<feature type="compositionally biased region" description="Low complexity" evidence="9">
    <location>
        <begin position="70"/>
        <end position="80"/>
    </location>
</feature>
<accession>A0AAE0F6E1</accession>
<dbReference type="PANTHER" id="PTHR42913:SF4">
    <property type="entry name" value="ALTERNATIVE NAD(P)H-UBIQUINONE OXIDOREDUCTASE C1, CHLOROPLASTIC_MITOCHONDRIAL"/>
    <property type="match status" value="1"/>
</dbReference>
<comment type="caution">
    <text evidence="11">The sequence shown here is derived from an EMBL/GenBank/DDBJ whole genome shotgun (WGS) entry which is preliminary data.</text>
</comment>
<evidence type="ECO:0000256" key="9">
    <source>
        <dbReference type="SAM" id="MobiDB-lite"/>
    </source>
</evidence>
<dbReference type="Pfam" id="PF07992">
    <property type="entry name" value="Pyr_redox_2"/>
    <property type="match status" value="1"/>
</dbReference>
<feature type="domain" description="FAD/NAD(P)-binding" evidence="10">
    <location>
        <begin position="104"/>
        <end position="439"/>
    </location>
</feature>
<organism evidence="11 12">
    <name type="scientific">Cymbomonas tetramitiformis</name>
    <dbReference type="NCBI Taxonomy" id="36881"/>
    <lineage>
        <taxon>Eukaryota</taxon>
        <taxon>Viridiplantae</taxon>
        <taxon>Chlorophyta</taxon>
        <taxon>Pyramimonadophyceae</taxon>
        <taxon>Pyramimonadales</taxon>
        <taxon>Pyramimonadaceae</taxon>
        <taxon>Cymbomonas</taxon>
    </lineage>
</organism>
<evidence type="ECO:0000256" key="7">
    <source>
        <dbReference type="ARBA" id="ARBA00052971"/>
    </source>
</evidence>
<dbReference type="PRINTS" id="PR00411">
    <property type="entry name" value="PNDRDTASEI"/>
</dbReference>
<evidence type="ECO:0000256" key="4">
    <source>
        <dbReference type="ARBA" id="ARBA00022827"/>
    </source>
</evidence>
<evidence type="ECO:0000256" key="8">
    <source>
        <dbReference type="ARBA" id="ARBA00066844"/>
    </source>
</evidence>
<dbReference type="PANTHER" id="PTHR42913">
    <property type="entry name" value="APOPTOSIS-INDUCING FACTOR 1"/>
    <property type="match status" value="1"/>
</dbReference>
<evidence type="ECO:0000256" key="1">
    <source>
        <dbReference type="ARBA" id="ARBA00001974"/>
    </source>
</evidence>
<dbReference type="InterPro" id="IPR036188">
    <property type="entry name" value="FAD/NAD-bd_sf"/>
</dbReference>
<dbReference type="GO" id="GO:0009507">
    <property type="term" value="C:chloroplast"/>
    <property type="evidence" value="ECO:0007669"/>
    <property type="project" value="TreeGrafter"/>
</dbReference>
<reference evidence="11 12" key="1">
    <citation type="journal article" date="2015" name="Genome Biol. Evol.">
        <title>Comparative Genomics of a Bacterivorous Green Alga Reveals Evolutionary Causalities and Consequences of Phago-Mixotrophic Mode of Nutrition.</title>
        <authorList>
            <person name="Burns J.A."/>
            <person name="Paasch A."/>
            <person name="Narechania A."/>
            <person name="Kim E."/>
        </authorList>
    </citation>
    <scope>NUCLEOTIDE SEQUENCE [LARGE SCALE GENOMIC DNA]</scope>
    <source>
        <strain evidence="11 12">PLY_AMNH</strain>
    </source>
</reference>
<dbReference type="Proteomes" id="UP001190700">
    <property type="component" value="Unassembled WGS sequence"/>
</dbReference>
<feature type="region of interest" description="Disordered" evidence="9">
    <location>
        <begin position="1"/>
        <end position="23"/>
    </location>
</feature>
<sequence length="526" mass="56230">MRYPLLRAGLEQSSSAQASSSTRLRQHGGAGALLLPPFQRCLTVARRDPQAGSRALRLNSSRSCRRSRTNSRISSRGISSGAVRAESAPEFSSTEKDSKAGNPRICVLGGGFGGLYTALRLDGLTWPDGRSPQVTLVDQSDKFVFKPLLYELLNGGVQPWEVAPRFTELLAPTKVNFIQAKVESIDASAETTEDDQAGSITLANGHVVEYDWLILALGAVTRTDVVPGAMEHAIPFATLEDALKVDQQLRLLESAALRSTPQIPIQVSIVGGGVAGVELAATVAERLGPRGIVQLIVSGDTVMTESPEGQREEALKVLKSRGVNLVCGERVKELHETSSYSDDAEPRKLVEIELEDSSVVTSDLVLWTAGQSPVVPTTVRAGEVGTYGLPLADKGEAVTDQFLRVVRYPNVFALGDAACVEDADGVPLPATAQVAFQAADYAAWNVWASVNKRPLLPFRYQHLGDMMALGAADAAVALPVGDITLSGPSATLLRRAAYLYRQPTPQHAAKVAFSWLTRPLADVLSS</sequence>
<dbReference type="SUPFAM" id="SSF51905">
    <property type="entry name" value="FAD/NAD(P)-binding domain"/>
    <property type="match status" value="1"/>
</dbReference>
<dbReference type="InterPro" id="IPR023753">
    <property type="entry name" value="FAD/NAD-binding_dom"/>
</dbReference>
<keyword evidence="12" id="KW-1185">Reference proteome</keyword>
<dbReference type="GO" id="GO:0042372">
    <property type="term" value="P:phylloquinone biosynthetic process"/>
    <property type="evidence" value="ECO:0007669"/>
    <property type="project" value="TreeGrafter"/>
</dbReference>